<dbReference type="EMBL" id="BARV01012781">
    <property type="protein sequence ID" value="GAI07877.1"/>
    <property type="molecule type" value="Genomic_DNA"/>
</dbReference>
<sequence>VPQDLGMVTESVVVEVGDEGAGEVRAVGTSGNPRLFCGTQPHLTLAAIRSKAASGKTAIAIEFIRGPLPAFGQSL</sequence>
<proteinExistence type="predicted"/>
<name>X1KLC4_9ZZZZ</name>
<gene>
    <name evidence="1" type="ORF">S06H3_23491</name>
</gene>
<protein>
    <submittedName>
        <fullName evidence="1">Uncharacterized protein</fullName>
    </submittedName>
</protein>
<evidence type="ECO:0000313" key="1">
    <source>
        <dbReference type="EMBL" id="GAI07877.1"/>
    </source>
</evidence>
<organism evidence="1">
    <name type="scientific">marine sediment metagenome</name>
    <dbReference type="NCBI Taxonomy" id="412755"/>
    <lineage>
        <taxon>unclassified sequences</taxon>
        <taxon>metagenomes</taxon>
        <taxon>ecological metagenomes</taxon>
    </lineage>
</organism>
<comment type="caution">
    <text evidence="1">The sequence shown here is derived from an EMBL/GenBank/DDBJ whole genome shotgun (WGS) entry which is preliminary data.</text>
</comment>
<feature type="non-terminal residue" evidence="1">
    <location>
        <position position="1"/>
    </location>
</feature>
<reference evidence="1" key="1">
    <citation type="journal article" date="2014" name="Front. Microbiol.">
        <title>High frequency of phylogenetically diverse reductive dehalogenase-homologous genes in deep subseafloor sedimentary metagenomes.</title>
        <authorList>
            <person name="Kawai M."/>
            <person name="Futagami T."/>
            <person name="Toyoda A."/>
            <person name="Takaki Y."/>
            <person name="Nishi S."/>
            <person name="Hori S."/>
            <person name="Arai W."/>
            <person name="Tsubouchi T."/>
            <person name="Morono Y."/>
            <person name="Uchiyama I."/>
            <person name="Ito T."/>
            <person name="Fujiyama A."/>
            <person name="Inagaki F."/>
            <person name="Takami H."/>
        </authorList>
    </citation>
    <scope>NUCLEOTIDE SEQUENCE</scope>
    <source>
        <strain evidence="1">Expedition CK06-06</strain>
    </source>
</reference>
<dbReference type="AlphaFoldDB" id="X1KLC4"/>
<accession>X1KLC4</accession>